<dbReference type="InterPro" id="IPR041682">
    <property type="entry name" value="AAA_14"/>
</dbReference>
<dbReference type="Pfam" id="PF13635">
    <property type="entry name" value="DUF4143"/>
    <property type="match status" value="1"/>
</dbReference>
<evidence type="ECO:0000259" key="1">
    <source>
        <dbReference type="Pfam" id="PF13173"/>
    </source>
</evidence>
<dbReference type="InterPro" id="IPR025420">
    <property type="entry name" value="DUF4143"/>
</dbReference>
<dbReference type="PANTHER" id="PTHR33295">
    <property type="entry name" value="ATPASE"/>
    <property type="match status" value="1"/>
</dbReference>
<feature type="domain" description="AAA" evidence="1">
    <location>
        <begin position="50"/>
        <end position="184"/>
    </location>
</feature>
<proteinExistence type="predicted"/>
<name>A0A1V1PC89_9BACT</name>
<organism evidence="3 4">
    <name type="scientific">Candidatus Magnetoglobus multicellularis str. Araruama</name>
    <dbReference type="NCBI Taxonomy" id="890399"/>
    <lineage>
        <taxon>Bacteria</taxon>
        <taxon>Pseudomonadati</taxon>
        <taxon>Thermodesulfobacteriota</taxon>
        <taxon>Desulfobacteria</taxon>
        <taxon>Desulfobacterales</taxon>
        <taxon>Desulfobacteraceae</taxon>
        <taxon>Candidatus Magnetoglobus</taxon>
    </lineage>
</organism>
<protein>
    <submittedName>
        <fullName evidence="3">ATPase</fullName>
    </submittedName>
</protein>
<sequence length="465" mass="53562">MDTRFLPHNTHLDSPTNFQLLDPHLKQLNKQKLIYFSPTIHALPKNEPGIYSITGGRQIGKTTLIKQWMSQLMANDVYPGNIRYLTGELIDNHHMLVSIISNILSHADTNMVCFFIIIDEVTYINNWDKGIKYLADAGILENVVLIVTGSDTLIIQEAIKRFPGRRGLSDKVDFHISPLNFYETVKLKKNFDDCELFHLMNASIEASSELIERLFSEFNYYLCHGGFLTAINDMVSHGKIRNATCITYSDWIRGDFLKNNKQEHYLKEIVFAIIQRYASQITWNSLAKEMSIDHPKTISDYIELLSRMDVLFVQHAIREDKLSAAPKKAKKVIFTDPFIFHAINAWLNPSDHIYSQNISAMIHDPVWSSKIAEACAISHYHQKYPTYYIKAAGEVDIAYVHQNKMFPVEIKWTHNIQSYFLKQLKKYSNGKILTRLKTSRKVNDIDSEPLPLALLKLEPILKKLG</sequence>
<evidence type="ECO:0000313" key="3">
    <source>
        <dbReference type="EMBL" id="ETR72383.1"/>
    </source>
</evidence>
<gene>
    <name evidence="3" type="ORF">OMM_01763</name>
</gene>
<dbReference type="EMBL" id="ATBP01000153">
    <property type="protein sequence ID" value="ETR72383.1"/>
    <property type="molecule type" value="Genomic_DNA"/>
</dbReference>
<dbReference type="AlphaFoldDB" id="A0A1V1PC89"/>
<accession>A0A1V1PC89</accession>
<dbReference type="Pfam" id="PF13173">
    <property type="entry name" value="AAA_14"/>
    <property type="match status" value="1"/>
</dbReference>
<dbReference type="SUPFAM" id="SSF52540">
    <property type="entry name" value="P-loop containing nucleoside triphosphate hydrolases"/>
    <property type="match status" value="1"/>
</dbReference>
<evidence type="ECO:0000259" key="2">
    <source>
        <dbReference type="Pfam" id="PF13635"/>
    </source>
</evidence>
<evidence type="ECO:0000313" key="4">
    <source>
        <dbReference type="Proteomes" id="UP000189670"/>
    </source>
</evidence>
<comment type="caution">
    <text evidence="3">The sequence shown here is derived from an EMBL/GenBank/DDBJ whole genome shotgun (WGS) entry which is preliminary data.</text>
</comment>
<reference evidence="4" key="1">
    <citation type="submission" date="2012-11" db="EMBL/GenBank/DDBJ databases">
        <authorList>
            <person name="Lucero-Rivera Y.E."/>
            <person name="Tovar-Ramirez D."/>
        </authorList>
    </citation>
    <scope>NUCLEOTIDE SEQUENCE [LARGE SCALE GENOMIC DNA]</scope>
    <source>
        <strain evidence="4">Araruama</strain>
    </source>
</reference>
<dbReference type="PANTHER" id="PTHR33295:SF18">
    <property type="entry name" value="AAA+ ATPASE DOMAIN-CONTAINING PROTEIN"/>
    <property type="match status" value="1"/>
</dbReference>
<feature type="domain" description="DUF4143" evidence="2">
    <location>
        <begin position="258"/>
        <end position="412"/>
    </location>
</feature>
<dbReference type="Proteomes" id="UP000189670">
    <property type="component" value="Unassembled WGS sequence"/>
</dbReference>
<dbReference type="InterPro" id="IPR027417">
    <property type="entry name" value="P-loop_NTPase"/>
</dbReference>